<gene>
    <name evidence="1" type="ORF">SAMN04488042_1214</name>
</gene>
<evidence type="ECO:0000313" key="2">
    <source>
        <dbReference type="Proteomes" id="UP000199144"/>
    </source>
</evidence>
<organism evidence="1 2">
    <name type="scientific">Shimia aestuarii</name>
    <dbReference type="NCBI Taxonomy" id="254406"/>
    <lineage>
        <taxon>Bacteria</taxon>
        <taxon>Pseudomonadati</taxon>
        <taxon>Pseudomonadota</taxon>
        <taxon>Alphaproteobacteria</taxon>
        <taxon>Rhodobacterales</taxon>
        <taxon>Roseobacteraceae</taxon>
    </lineage>
</organism>
<sequence length="115" mass="12042">MSGHSVSLVPKNIPYIRIGDQVSLFFNFMSNLDTTGLVANDEVAISLPFVNGAHSFSSVELGGPVGKPGPYHWYATGGQAYARIRSLSTHSTLTVSDLTSGSTDIVGGTLAISLV</sequence>
<dbReference type="AlphaFoldDB" id="A0A1I4TSV6"/>
<proteinExistence type="predicted"/>
<dbReference type="RefSeq" id="WP_093097195.1">
    <property type="nucleotide sequence ID" value="NZ_FOTQ01000021.1"/>
</dbReference>
<protein>
    <submittedName>
        <fullName evidence="1">Uncharacterized protein</fullName>
    </submittedName>
</protein>
<dbReference type="Proteomes" id="UP000199144">
    <property type="component" value="Unassembled WGS sequence"/>
</dbReference>
<evidence type="ECO:0000313" key="1">
    <source>
        <dbReference type="EMBL" id="SFM79660.1"/>
    </source>
</evidence>
<accession>A0A1I4TSV6</accession>
<reference evidence="1 2" key="1">
    <citation type="submission" date="2016-10" db="EMBL/GenBank/DDBJ databases">
        <authorList>
            <person name="de Groot N.N."/>
        </authorList>
    </citation>
    <scope>NUCLEOTIDE SEQUENCE [LARGE SCALE GENOMIC DNA]</scope>
    <source>
        <strain evidence="1 2">DSM 15283</strain>
    </source>
</reference>
<dbReference type="EMBL" id="FOTQ01000021">
    <property type="protein sequence ID" value="SFM79660.1"/>
    <property type="molecule type" value="Genomic_DNA"/>
</dbReference>
<keyword evidence="2" id="KW-1185">Reference proteome</keyword>
<dbReference type="OrthoDB" id="564699at2"/>
<name>A0A1I4TSV6_9RHOB</name>